<sequence length="3110" mass="353663">MAQLRDDITLDSLDFIVNHVFLPPKLPQTADDLTGEKNSSLLKLLHLTALQYTRQLSSTHVESSPWPKTLKMLRYFDSFENMNSFSADAFATAVSGMLVGDFIGVHISAQNAGLVLTRTADSVLFTSFEASPTSEAVTGTIGKLLISYPGPAISVPWITVIDDGFLTHLGGLIEKLKSDVLHAAAARGTKAGETLPEERESADPRFVAELLTGILRGVGREAQVERFMKRVGDEVLWDDAQVPWRRSPLWLVVRVALRMVLGPEVYKWFMIYFLARVLHVATARIFEGDKLFVMNAKLSRRVYKLRDQMPGFVLDEARRVGDKAHAMIEDGWVQAQGGERRTRWSTQDLNYENDGILSLTASRAYIMDQRYRKYVKPATAGFIPNEVQRIDSAANEMPDLSKMKQAGASMDIMLADFETWVMNNLDIWQQTPHYTACHDLGERIEDYIAIAKPAYHGNPLKNSIMVLTVMELWVALDKLVIDQFRLLSDFSPELNESFLSALLLPQAQQRARLTRVENHIMVRRTSANSRSDSVFSKNLTSYTFSVRYFRNSHALLLLEDEIRKNADAAILAKTTELQQKLRQYDSLQAQAEVRSCDYFTHWQEGWTRHDRKCVRCALIKQATQMRIEVHEWPLPEDNLARAAVLFELRCPAPFAIWREATFRILTDLCSAVPTLPNDQQPYESPATYSGLKQYFDPGGLTRTSKFTYSSTTKSFLATHYRLARLPTTIQDLCVKNAMNFSFYDTSTSIWAANRAQQIDIRHLCTFYLPTGPYKSLQYTVKATSHSANLVLSRQSECPPELQLHEYVAFGLLRSGRRLQWLNILRELRSRTLTFGAEEVNMLVSQAVWQVGAAEPSGERECHVEPADPKFGTEMIRELALMLVGVESNWQEVVAAQTMIMLAVQILAGTKSVRVRQDAVRFLRQARAVALAWTREIANKLPECKPGEVREFQVRAVQMAATCRMTFDVEACFIRAVLEREEDVAVLIECATIIHDNVPAVEGALLPGVKALLERDGRMAHSIERHLRYLVTDGQGIDLKPIWSAYEPGERWVAEAGKNERWVYTNTRACDGSESQKVHYNLITGELLVEGLALGRMPVGYSHHATYQELFAEVAFALHENELIICTRRESDGLVHQLIPRSKLVGDFPASIIKDHVFWLQLPTPYQVSNQVFPSREIQHGRIDLRKRDTPWTPKNMWYIAHIYDPLRTYLKLGPHYVLLDVRSPTAKMIANVLAPLEFEEFIDVRYMTENKVVIANLPRLKLNFRINQQSNRLECRQFPGMAIDDDHKIGTFVGLENLLVLRQGQTRSVVVPHGAVRFRRQDQHTKVEIDTKQLERVKYHIYTVNKTLGALVGNGSLTSHLYKIYLHAVTSHCHPDPLTHRTGTEEALAGLRAAATRSFQAMETGGVDAELFKLIAALTPERVYYPIHLKCMQQVRWRLGLSPIAQHDEFCRGVKEVAAYAELLNIFEGVKGSIVWRAVGDEGLARRAAMRHAVFRTDQFGGAYLDKSEDRVYEARDDINGSVDEARVAYVVGLVASGKRKLNVHPRLLGVLERFGDILRLPTTVIGEPELGFDRRWLDTDLADVWVPLYDCMRGSSQYTEKYDWMFLLGTLAYSGKIDLRLLETLLAFATNEAFTEIEPPDHPSFNLQHGYEPDADIIMNIINTCAIDFGESSESELDAWVLETELETHERRFAIFKLHREQQGKEMVQELLFGWPCTEPEIDDEDNYPLYVIADVMNILKPWFESWTRNAEFQGYILEVQEVLDRMNTHQRPVSQVYHYTPCEYSQSKVRNSIRLSDLLARAPPRLPPIPWSLQGNPLLQVSRATQETKDDSLGSLLQDFRGRGRINQFRKTYIEGLDRSTLAFQQEVEPSHTVNTFGLGADLYSLELQCKNYMGSIFRAISTQLGPLRLKGSFMVSKAGLWPRISPLLLLQQLASNGDVTLSPEWNVTLVTYGTAITMVQRLQRLLDLAPKPTQPISHDFLKELENTGHMNWAPLDQPDWLLIEIENNFLIRSVQADMAKSMITPPDGHNTIMQLCMGEGKTSVIVPIVAASLADGKKLVRVVVLKPLAGQMFQTLVQKLGGLVNRRIFFMPFSRGIAMGKDEIAVVKRLYQDCMETGGILLVQPEHILSFKLLGLEWLYNSKYQQKVSGMKVNLKNDIDVAKLLLNTQHWLDQYSRDILDESDEILNVRHELIYTIGNPAPIENHPDRWIIIQEIFDLIQQYFTRAEDNLEDFELERHEQVTRFGSIRILNQEAGRKLLRELAGKIVEDQLLTVSFRLFPADKRHLAVQFISDRDMTMEQAKPLLRYFRSNMLSSGILYLLRGLIAHNILLFSLNEKRWKVDYGLDLTRSHLAVPYRAKDSPAGKAEFSHPDVAITLTCLSYYYGGLDEKQLETSFRNLYKTDNPALQYERWIKGITLPKAYLNRLTGINLDDKKQWKEIIYPTFNYNKAVIDSYLSGVVFPIAAKEFPHKLSTSGWDVAAQKAHPTTGFSGTNDNRYLLPGSMTQLETTAQLNTNARVLSYLLQKENSYMNTAGPNNERLGVEALLKILARNPEKRQIKVLLDVGAQVLELRNHEVAARWLEEVPDHTAQAAVYFNDNDELTVLTRDGNSEALRVSAFADRLDSCLVYLDEAHTRGTDLKLGRKSRAAVTLGPNLTKDRLVQACMRMRRLGNGHSVLFCGPPEIHRKILTIARHHNRETIEVRDVLFWCMDETCHNARKLIPIWAKQGIGYQKHLEAWNAIRDGVDFPDDLLEKESKTLQEHYGFEKYDEDTIEFYSEVGEIGKIRQKCKTFGVKTFRGAKMLEEQERELAHEVECERVNERPPKVGPVKPHLSDEVRQFIATGTLPSTSHQPSTRIIPAFGILARTSADETGQRMAFSRGLLATSDFCEVVEKGTLKGGMTDDFLRPANWIVSSTVDREILVIMTSFEINRLLPDIRQSSHVILHMYSPRVTRSTPSYQRLDFCPIPSLPVPWQANVSLVDQLNIFAGQLYFPNHEAYLRVCGFLGLHLEDTSLEKRGVVRSDGFVDPLDRHVVGMRYQSPFTKSPVSLLRTLLGFRRKGQSYISTHMGYILHGRLLTVEDIEQTESDETSVVTTVTESTGYIS</sequence>
<dbReference type="InterPro" id="IPR046541">
    <property type="entry name" value="DUF6606"/>
</dbReference>
<evidence type="ECO:0000313" key="11">
    <source>
        <dbReference type="Proteomes" id="UP001447188"/>
    </source>
</evidence>
<feature type="domain" description="DUF3638" evidence="7">
    <location>
        <begin position="1992"/>
        <end position="2228"/>
    </location>
</feature>
<feature type="domain" description="DUF6606" evidence="9">
    <location>
        <begin position="16"/>
        <end position="279"/>
    </location>
</feature>
<accession>A0ABR3G7K6</accession>
<keyword evidence="3" id="KW-0645">Protease</keyword>
<comment type="catalytic activity">
    <reaction evidence="1">
        <text>Thiol-dependent hydrolysis of ester, thioester, amide, peptide and isopeptide bonds formed by the C-terminal Gly of ubiquitin (a 76-residue protein attached to proteins as an intracellular targeting signal).</text>
        <dbReference type="EC" id="3.4.19.12"/>
    </reaction>
</comment>
<keyword evidence="4" id="KW-0833">Ubl conjugation pathway</keyword>
<comment type="caution">
    <text evidence="10">The sequence shown here is derived from an EMBL/GenBank/DDBJ whole genome shotgun (WGS) entry which is preliminary data.</text>
</comment>
<evidence type="ECO:0000256" key="4">
    <source>
        <dbReference type="ARBA" id="ARBA00022786"/>
    </source>
</evidence>
<dbReference type="InterPro" id="IPR051346">
    <property type="entry name" value="OTU_Deubiquitinase"/>
</dbReference>
<evidence type="ECO:0000256" key="5">
    <source>
        <dbReference type="ARBA" id="ARBA00022801"/>
    </source>
</evidence>
<keyword evidence="6" id="KW-0788">Thiol protease</keyword>
<name>A0ABR3G7K6_9PEZI</name>
<evidence type="ECO:0000259" key="8">
    <source>
        <dbReference type="Pfam" id="PF12359"/>
    </source>
</evidence>
<dbReference type="Pfam" id="PF12340">
    <property type="entry name" value="DUF3638"/>
    <property type="match status" value="1"/>
</dbReference>
<dbReference type="PANTHER" id="PTHR13367:SF34">
    <property type="match status" value="1"/>
</dbReference>
<evidence type="ECO:0000256" key="6">
    <source>
        <dbReference type="ARBA" id="ARBA00022807"/>
    </source>
</evidence>
<dbReference type="InterPro" id="IPR022105">
    <property type="entry name" value="DUF3645"/>
</dbReference>
<dbReference type="EC" id="3.4.19.12" evidence="2"/>
<keyword evidence="11" id="KW-1185">Reference proteome</keyword>
<dbReference type="InterPro" id="IPR027417">
    <property type="entry name" value="P-loop_NTPase"/>
</dbReference>
<evidence type="ECO:0000256" key="1">
    <source>
        <dbReference type="ARBA" id="ARBA00000707"/>
    </source>
</evidence>
<evidence type="ECO:0000259" key="7">
    <source>
        <dbReference type="Pfam" id="PF12340"/>
    </source>
</evidence>
<dbReference type="Proteomes" id="UP001447188">
    <property type="component" value="Unassembled WGS sequence"/>
</dbReference>
<gene>
    <name evidence="10" type="ORF">Q9L58_009457</name>
</gene>
<protein>
    <recommendedName>
        <fullName evidence="2">ubiquitinyl hydrolase 1</fullName>
        <ecNumber evidence="2">3.4.19.12</ecNumber>
    </recommendedName>
</protein>
<keyword evidence="5" id="KW-0378">Hydrolase</keyword>
<feature type="domain" description="DUF3645" evidence="8">
    <location>
        <begin position="2350"/>
        <end position="2382"/>
    </location>
</feature>
<evidence type="ECO:0000313" key="10">
    <source>
        <dbReference type="EMBL" id="KAL0631677.1"/>
    </source>
</evidence>
<reference evidence="10 11" key="1">
    <citation type="submission" date="2024-02" db="EMBL/GenBank/DDBJ databases">
        <title>Discinaceae phylogenomics.</title>
        <authorList>
            <person name="Dirks A.C."/>
            <person name="James T.Y."/>
        </authorList>
    </citation>
    <scope>NUCLEOTIDE SEQUENCE [LARGE SCALE GENOMIC DNA]</scope>
    <source>
        <strain evidence="10 11">ACD0624</strain>
    </source>
</reference>
<dbReference type="SUPFAM" id="SSF52540">
    <property type="entry name" value="P-loop containing nucleoside triphosphate hydrolases"/>
    <property type="match status" value="1"/>
</dbReference>
<dbReference type="EMBL" id="JBBBZM010000222">
    <property type="protein sequence ID" value="KAL0631677.1"/>
    <property type="molecule type" value="Genomic_DNA"/>
</dbReference>
<dbReference type="Pfam" id="PF12359">
    <property type="entry name" value="DUF3645"/>
    <property type="match status" value="1"/>
</dbReference>
<evidence type="ECO:0000256" key="2">
    <source>
        <dbReference type="ARBA" id="ARBA00012759"/>
    </source>
</evidence>
<proteinExistence type="predicted"/>
<dbReference type="InterPro" id="IPR022099">
    <property type="entry name" value="DUF3638"/>
</dbReference>
<dbReference type="PANTHER" id="PTHR13367">
    <property type="entry name" value="UBIQUITIN THIOESTERASE"/>
    <property type="match status" value="1"/>
</dbReference>
<evidence type="ECO:0000259" key="9">
    <source>
        <dbReference type="Pfam" id="PF20255"/>
    </source>
</evidence>
<dbReference type="Pfam" id="PF20255">
    <property type="entry name" value="DUF6606"/>
    <property type="match status" value="1"/>
</dbReference>
<evidence type="ECO:0000256" key="3">
    <source>
        <dbReference type="ARBA" id="ARBA00022670"/>
    </source>
</evidence>
<organism evidence="10 11">
    <name type="scientific">Discina gigas</name>
    <dbReference type="NCBI Taxonomy" id="1032678"/>
    <lineage>
        <taxon>Eukaryota</taxon>
        <taxon>Fungi</taxon>
        <taxon>Dikarya</taxon>
        <taxon>Ascomycota</taxon>
        <taxon>Pezizomycotina</taxon>
        <taxon>Pezizomycetes</taxon>
        <taxon>Pezizales</taxon>
        <taxon>Discinaceae</taxon>
        <taxon>Discina</taxon>
    </lineage>
</organism>